<evidence type="ECO:0000313" key="5">
    <source>
        <dbReference type="EMBL" id="CAG8970995.1"/>
    </source>
</evidence>
<feature type="compositionally biased region" description="Polar residues" evidence="3">
    <location>
        <begin position="137"/>
        <end position="146"/>
    </location>
</feature>
<feature type="compositionally biased region" description="Low complexity" evidence="3">
    <location>
        <begin position="92"/>
        <end position="106"/>
    </location>
</feature>
<name>A0A9N9PWT4_9HELO</name>
<dbReference type="Pfam" id="PF11951">
    <property type="entry name" value="Fungal_trans_2"/>
    <property type="match status" value="1"/>
</dbReference>
<dbReference type="SMART" id="SM00066">
    <property type="entry name" value="GAL4"/>
    <property type="match status" value="1"/>
</dbReference>
<dbReference type="InterPro" id="IPR021858">
    <property type="entry name" value="Fun_TF"/>
</dbReference>
<keyword evidence="2" id="KW-0539">Nucleus</keyword>
<evidence type="ECO:0000256" key="1">
    <source>
        <dbReference type="ARBA" id="ARBA00004123"/>
    </source>
</evidence>
<dbReference type="EMBL" id="CAJVRM010000004">
    <property type="protein sequence ID" value="CAG8970995.1"/>
    <property type="molecule type" value="Genomic_DNA"/>
</dbReference>
<evidence type="ECO:0000256" key="3">
    <source>
        <dbReference type="SAM" id="MobiDB-lite"/>
    </source>
</evidence>
<dbReference type="Pfam" id="PF00172">
    <property type="entry name" value="Zn_clus"/>
    <property type="match status" value="1"/>
</dbReference>
<feature type="region of interest" description="Disordered" evidence="3">
    <location>
        <begin position="213"/>
        <end position="234"/>
    </location>
</feature>
<dbReference type="PROSITE" id="PS00463">
    <property type="entry name" value="ZN2_CY6_FUNGAL_1"/>
    <property type="match status" value="1"/>
</dbReference>
<dbReference type="InterPro" id="IPR036864">
    <property type="entry name" value="Zn2-C6_fun-type_DNA-bd_sf"/>
</dbReference>
<dbReference type="GO" id="GO:0000976">
    <property type="term" value="F:transcription cis-regulatory region binding"/>
    <property type="evidence" value="ECO:0007669"/>
    <property type="project" value="TreeGrafter"/>
</dbReference>
<evidence type="ECO:0000259" key="4">
    <source>
        <dbReference type="PROSITE" id="PS50048"/>
    </source>
</evidence>
<comment type="subcellular location">
    <subcellularLocation>
        <location evidence="1">Nucleus</location>
    </subcellularLocation>
</comment>
<organism evidence="5 6">
    <name type="scientific">Hymenoscyphus albidus</name>
    <dbReference type="NCBI Taxonomy" id="595503"/>
    <lineage>
        <taxon>Eukaryota</taxon>
        <taxon>Fungi</taxon>
        <taxon>Dikarya</taxon>
        <taxon>Ascomycota</taxon>
        <taxon>Pezizomycotina</taxon>
        <taxon>Leotiomycetes</taxon>
        <taxon>Helotiales</taxon>
        <taxon>Helotiaceae</taxon>
        <taxon>Hymenoscyphus</taxon>
    </lineage>
</organism>
<evidence type="ECO:0000256" key="2">
    <source>
        <dbReference type="ARBA" id="ARBA00023242"/>
    </source>
</evidence>
<dbReference type="InterPro" id="IPR001138">
    <property type="entry name" value="Zn2Cys6_DnaBD"/>
</dbReference>
<feature type="region of interest" description="Disordered" evidence="3">
    <location>
        <begin position="91"/>
        <end position="146"/>
    </location>
</feature>
<dbReference type="Gene3D" id="4.10.240.10">
    <property type="entry name" value="Zn(2)-C6 fungal-type DNA-binding domain"/>
    <property type="match status" value="1"/>
</dbReference>
<feature type="compositionally biased region" description="Pro residues" evidence="3">
    <location>
        <begin position="762"/>
        <end position="773"/>
    </location>
</feature>
<evidence type="ECO:0000313" key="6">
    <source>
        <dbReference type="Proteomes" id="UP000701801"/>
    </source>
</evidence>
<dbReference type="SUPFAM" id="SSF57701">
    <property type="entry name" value="Zn2/Cys6 DNA-binding domain"/>
    <property type="match status" value="1"/>
</dbReference>
<feature type="domain" description="Zn(2)-C6 fungal-type" evidence="4">
    <location>
        <begin position="43"/>
        <end position="71"/>
    </location>
</feature>
<dbReference type="GO" id="GO:0005634">
    <property type="term" value="C:nucleus"/>
    <property type="evidence" value="ECO:0007669"/>
    <property type="project" value="UniProtKB-SubCell"/>
</dbReference>
<sequence>MENSSASPETGDVENDATVDSGEQPIARKPGSKGQGRKRTKTGCLTCRKRRIKCGEERPTCHNCTKSKRQCEGYNQRVVFKTPINNFGPPASFSSASSVPGHSSQSKNRRGSQIQSAATRSTTAPKSSSTSPAPVNTPVSRVSSIPSDSGLYSFQTSVTQENFPKTQQHTQSFDAKTDTVDYSHIPEPAQIQFQEYHVPYPSPDETDTSIKQENREERQPYFPETSHHAEINSNEGSHRRPVFAAQELFPSPGGKASALATFQPYHAMTDWVPPVQVSFPSDQEFQRSRTEYQPLQVNDDSWDVDPSRQQEGHLNADFKGSGPSEIQSGTNLVAKPSFDYSVQDDDDPFDVSDDDIIMEDDNVAWQDNLPDQHRKSNDLGIQVVVAMKNGQPFQETHLRSVSSFINCPNMLATYVPSPQASPLNDPMTARIFCHFINVTGPCISMFERHPASPALIFQGQPVPVSQQHMWTYTFPALALRNPALLHSMLAVASLHIAQVQNGLVTASLKHYAISLRRVGKLISSPKQSEPATLAAALLLAFYECWCADHQKWSNHVMGARQLIRFIDFAGMARHIKQTKIRQRQNERIRYYQTHPHETGNNAFEERMRYQAYMEDIDENLVGILVGKNVCYDQHGQILDDIPHGASERQYSEKDIEAYEIQRDLYWWYCKADAYQGILGGGRLFMDYELWANCPPRAPIGRLNETYGTYDHVILLMGRLVDFAAKDLKRKRLAMKANGGYRPPNSSSQQHNGGEFQGHAAPNQPPPQQAPPQMPGFDGLLPVVKPQLPMGFPGHVSDAGSPQSHRGGESDLAAQLAEAEEEWQAIRNGFSILEDHFGEDLQALGPEFSTPIQSPFGTALQYRTYGIAGIWMSFHMGVIVCHRAHPSMPPAAMIAQGIAARQTAYHANEIGRIMSGIAPDCDIAPEINPRVAAALMESTMGIFIAAVQYQDAHQRRATINHLRHVARLTGWQTAIATANGLETTWIKAAEMGKGAPHTACEDLINVVRKHSRGDSSSELLNIGRRIDRAFEGRTGEEKRAILSSGGRAHYALGVLGLESDLEGLGLDDEEEKVRDEGG</sequence>
<gene>
    <name evidence="5" type="ORF">HYALB_00007663</name>
</gene>
<keyword evidence="6" id="KW-1185">Reference proteome</keyword>
<dbReference type="Proteomes" id="UP000701801">
    <property type="component" value="Unassembled WGS sequence"/>
</dbReference>
<comment type="caution">
    <text evidence="5">The sequence shown here is derived from an EMBL/GenBank/DDBJ whole genome shotgun (WGS) entry which is preliminary data.</text>
</comment>
<dbReference type="AlphaFoldDB" id="A0A9N9PWT4"/>
<feature type="compositionally biased region" description="Basic and acidic residues" evidence="3">
    <location>
        <begin position="213"/>
        <end position="230"/>
    </location>
</feature>
<protein>
    <recommendedName>
        <fullName evidence="4">Zn(2)-C6 fungal-type domain-containing protein</fullName>
    </recommendedName>
</protein>
<reference evidence="5" key="1">
    <citation type="submission" date="2021-07" db="EMBL/GenBank/DDBJ databases">
        <authorList>
            <person name="Durling M."/>
        </authorList>
    </citation>
    <scope>NUCLEOTIDE SEQUENCE</scope>
</reference>
<accession>A0A9N9PWT4</accession>
<dbReference type="PANTHER" id="PTHR37534:SF23">
    <property type="entry name" value="ZN(II)2CYS6 TRANSCRIPTION FACTOR (EUROFUNG)"/>
    <property type="match status" value="1"/>
</dbReference>
<dbReference type="CDD" id="cd00067">
    <property type="entry name" value="GAL4"/>
    <property type="match status" value="1"/>
</dbReference>
<dbReference type="GO" id="GO:0000981">
    <property type="term" value="F:DNA-binding transcription factor activity, RNA polymerase II-specific"/>
    <property type="evidence" value="ECO:0007669"/>
    <property type="project" value="InterPro"/>
</dbReference>
<dbReference type="GO" id="GO:0008270">
    <property type="term" value="F:zinc ion binding"/>
    <property type="evidence" value="ECO:0007669"/>
    <property type="project" value="InterPro"/>
</dbReference>
<dbReference type="PANTHER" id="PTHR37534">
    <property type="entry name" value="TRANSCRIPTIONAL ACTIVATOR PROTEIN UGA3"/>
    <property type="match status" value="1"/>
</dbReference>
<proteinExistence type="predicted"/>
<feature type="region of interest" description="Disordered" evidence="3">
    <location>
        <begin position="1"/>
        <end position="42"/>
    </location>
</feature>
<feature type="region of interest" description="Disordered" evidence="3">
    <location>
        <begin position="736"/>
        <end position="810"/>
    </location>
</feature>
<feature type="compositionally biased region" description="Low complexity" evidence="3">
    <location>
        <begin position="116"/>
        <end position="134"/>
    </location>
</feature>
<dbReference type="GO" id="GO:0045944">
    <property type="term" value="P:positive regulation of transcription by RNA polymerase II"/>
    <property type="evidence" value="ECO:0007669"/>
    <property type="project" value="TreeGrafter"/>
</dbReference>
<dbReference type="PROSITE" id="PS50048">
    <property type="entry name" value="ZN2_CY6_FUNGAL_2"/>
    <property type="match status" value="1"/>
</dbReference>
<dbReference type="OrthoDB" id="5391043at2759"/>